<dbReference type="PANTHER" id="PTHR16199:SF4">
    <property type="entry name" value="CONDENSIN-2 COMPLEX SUBUNIT G2"/>
    <property type="match status" value="1"/>
</dbReference>
<feature type="region of interest" description="Disordered" evidence="1">
    <location>
        <begin position="494"/>
        <end position="516"/>
    </location>
</feature>
<name>A0AAV4TFI8_9ARAC</name>
<dbReference type="Gene3D" id="1.25.10.10">
    <property type="entry name" value="Leucine-rich Repeat Variant"/>
    <property type="match status" value="1"/>
</dbReference>
<dbReference type="InterPro" id="IPR016024">
    <property type="entry name" value="ARM-type_fold"/>
</dbReference>
<dbReference type="EMBL" id="BPLQ01009579">
    <property type="protein sequence ID" value="GIY44944.1"/>
    <property type="molecule type" value="Genomic_DNA"/>
</dbReference>
<evidence type="ECO:0000313" key="3">
    <source>
        <dbReference type="Proteomes" id="UP001054837"/>
    </source>
</evidence>
<evidence type="ECO:0000256" key="1">
    <source>
        <dbReference type="SAM" id="MobiDB-lite"/>
    </source>
</evidence>
<dbReference type="Pfam" id="PF12422">
    <property type="entry name" value="Condensin2nSMC"/>
    <property type="match status" value="1"/>
</dbReference>
<dbReference type="GO" id="GO:0005634">
    <property type="term" value="C:nucleus"/>
    <property type="evidence" value="ECO:0007669"/>
    <property type="project" value="InterPro"/>
</dbReference>
<proteinExistence type="predicted"/>
<dbReference type="SUPFAM" id="SSF48371">
    <property type="entry name" value="ARM repeat"/>
    <property type="match status" value="1"/>
</dbReference>
<comment type="caution">
    <text evidence="2">The sequence shown here is derived from an EMBL/GenBank/DDBJ whole genome shotgun (WGS) entry which is preliminary data.</text>
</comment>
<protein>
    <submittedName>
        <fullName evidence="2">Condensin-2 complex subunit G2</fullName>
    </submittedName>
</protein>
<feature type="compositionally biased region" description="Basic and acidic residues" evidence="1">
    <location>
        <begin position="507"/>
        <end position="516"/>
    </location>
</feature>
<dbReference type="GO" id="GO:0000796">
    <property type="term" value="C:condensin complex"/>
    <property type="evidence" value="ECO:0007669"/>
    <property type="project" value="TreeGrafter"/>
</dbReference>
<dbReference type="InterPro" id="IPR011989">
    <property type="entry name" value="ARM-like"/>
</dbReference>
<evidence type="ECO:0000313" key="2">
    <source>
        <dbReference type="EMBL" id="GIY44944.1"/>
    </source>
</evidence>
<keyword evidence="3" id="KW-1185">Reference proteome</keyword>
<dbReference type="AlphaFoldDB" id="A0AAV4TFI8"/>
<dbReference type="Proteomes" id="UP001054837">
    <property type="component" value="Unassembled WGS sequence"/>
</dbReference>
<reference evidence="2 3" key="1">
    <citation type="submission" date="2021-06" db="EMBL/GenBank/DDBJ databases">
        <title>Caerostris darwini draft genome.</title>
        <authorList>
            <person name="Kono N."/>
            <person name="Arakawa K."/>
        </authorList>
    </citation>
    <scope>NUCLEOTIDE SEQUENCE [LARGE SCALE GENOMIC DNA]</scope>
</reference>
<accession>A0AAV4TFI8</accession>
<dbReference type="GO" id="GO:0000070">
    <property type="term" value="P:mitotic sister chromatid segregation"/>
    <property type="evidence" value="ECO:0007669"/>
    <property type="project" value="TreeGrafter"/>
</dbReference>
<feature type="non-terminal residue" evidence="2">
    <location>
        <position position="1"/>
    </location>
</feature>
<organism evidence="2 3">
    <name type="scientific">Caerostris darwini</name>
    <dbReference type="NCBI Taxonomy" id="1538125"/>
    <lineage>
        <taxon>Eukaryota</taxon>
        <taxon>Metazoa</taxon>
        <taxon>Ecdysozoa</taxon>
        <taxon>Arthropoda</taxon>
        <taxon>Chelicerata</taxon>
        <taxon>Arachnida</taxon>
        <taxon>Araneae</taxon>
        <taxon>Araneomorphae</taxon>
        <taxon>Entelegynae</taxon>
        <taxon>Araneoidea</taxon>
        <taxon>Araneidae</taxon>
        <taxon>Caerostris</taxon>
    </lineage>
</organism>
<dbReference type="PANTHER" id="PTHR16199">
    <property type="entry name" value="CONDENSIN-2 COMPLEX SUBUNIT G2"/>
    <property type="match status" value="1"/>
</dbReference>
<gene>
    <name evidence="2" type="primary">Ncapg2</name>
    <name evidence="2" type="ORF">CDAR_241441</name>
</gene>
<dbReference type="InterPro" id="IPR024741">
    <property type="entry name" value="Condensin2_G2"/>
</dbReference>
<sequence length="935" mass="107530">SQGSAYGKIYYHAWNHAFKTRNRALKNELEICLQRMIIMAVKSRKKSLLLVLRKFFGHFHSLRKDRDVAKLLYSLFHPILFRFVTNPDGIIRANTTQLFLDIFPLEDPDEGIVETDKELNDQMLLIRDLLIDEFPIVRSVTIIGLCISMSINWEVFSEDMLKTYFKVILNDLSCDSSSSDVRCAVAKGFKVLLENPLIFPTLQTILPSLRPLFHDISDAVRIAFCQLLLRVKKISSIKYYDIVPLDHLLARMEEDKVIAKTIVNLIHNSYFPKPDPERPKEYLNTCVARCIEMIKTDRGASRIFFQHVPSFIDVEYVAQFMIHAVKAVHFYVRNKMMFQRTDLCNTSSESISEQDIEAMEEGLSLHDYNIVSGLIDAVSIVWLSSHHNLEKPENKNLLKTIVAKLSKHLGDLSLFYKLTPVWQSIYYLCSFMPSRAIPTLASLCFYRLKELDSSTPYEEYMTLLECLCNQNESESLLNVLKEWIEQGFQQQIPKATPPATKRHKSIKSKEDEKKEKDVSKQHFLGLSLLSALINHRSCQKIVLTKHADLLQEFLNLADNAKRKIELSTQTLSEDEADFITELMYILLQIYVLLETEEKNNSAKFVEDTIVWIQNKLIKQASLDMSRNASTTQSKLLKKKQSAAFQKFTVKMCKDVCRIISDITLLGYFNVKSLKFLKFGLQLLGLESGSEFLLPISKMLFNHVSYGIYLTLEEKDDTIIKFVPDSFSKIFQFLKDQNFVINIPTADEKEVLSLLAGSLLLMNSHNQLKELVSSVILIATKAIINNILDDIQNLDHIEQFHHPFNTIIISKSGAFLLSIMCLKPKIMVLFLQQIQKYLINSERNMQSWAAICVIVNHISVMKSMSKIISKEICSVMEKLEDILEGKEPLKNIDTNLPSVFESKSARETEEALNFVVHCQVEYKKLKELLQQKAIMS</sequence>